<keyword evidence="8" id="KW-1185">Reference proteome</keyword>
<keyword evidence="4 5" id="KW-0720">Serine protease</keyword>
<reference evidence="8" key="1">
    <citation type="submission" date="2016-10" db="EMBL/GenBank/DDBJ databases">
        <authorList>
            <person name="Varghese N."/>
            <person name="Submissions S."/>
        </authorList>
    </citation>
    <scope>NUCLEOTIDE SEQUENCE [LARGE SCALE GENOMIC DNA]</scope>
    <source>
        <strain evidence="8">CGMCC 1.6489</strain>
    </source>
</reference>
<dbReference type="PANTHER" id="PTHR43806:SF11">
    <property type="entry name" value="CEREVISIN-RELATED"/>
    <property type="match status" value="1"/>
</dbReference>
<dbReference type="STRING" id="430453.SAMN04487962_111101"/>
<dbReference type="EMBL" id="FOHZ01000011">
    <property type="protein sequence ID" value="SET51989.1"/>
    <property type="molecule type" value="Genomic_DNA"/>
</dbReference>
<dbReference type="PROSITE" id="PS51257">
    <property type="entry name" value="PROKAR_LIPOPROTEIN"/>
    <property type="match status" value="1"/>
</dbReference>
<evidence type="ECO:0000256" key="5">
    <source>
        <dbReference type="PROSITE-ProRule" id="PRU01240"/>
    </source>
</evidence>
<dbReference type="AlphaFoldDB" id="A0A1I0F278"/>
<dbReference type="PROSITE" id="PS51892">
    <property type="entry name" value="SUBTILASE"/>
    <property type="match status" value="1"/>
</dbReference>
<dbReference type="InterPro" id="IPR015500">
    <property type="entry name" value="Peptidase_S8_subtilisin-rel"/>
</dbReference>
<gene>
    <name evidence="7" type="ORF">SAMN04487962_111101</name>
</gene>
<dbReference type="OrthoDB" id="9790784at2"/>
<dbReference type="PROSITE" id="PS00137">
    <property type="entry name" value="SUBTILASE_HIS"/>
    <property type="match status" value="1"/>
</dbReference>
<protein>
    <submittedName>
        <fullName evidence="7">Serine protease</fullName>
    </submittedName>
</protein>
<dbReference type="GO" id="GO:0004252">
    <property type="term" value="F:serine-type endopeptidase activity"/>
    <property type="evidence" value="ECO:0007669"/>
    <property type="project" value="UniProtKB-UniRule"/>
</dbReference>
<dbReference type="GO" id="GO:0006508">
    <property type="term" value="P:proteolysis"/>
    <property type="evidence" value="ECO:0007669"/>
    <property type="project" value="UniProtKB-KW"/>
</dbReference>
<dbReference type="InterPro" id="IPR000209">
    <property type="entry name" value="Peptidase_S8/S53_dom"/>
</dbReference>
<feature type="domain" description="Peptidase S8/S53" evidence="6">
    <location>
        <begin position="329"/>
        <end position="606"/>
    </location>
</feature>
<evidence type="ECO:0000313" key="8">
    <source>
        <dbReference type="Proteomes" id="UP000198762"/>
    </source>
</evidence>
<feature type="active site" description="Charge relay system" evidence="5">
    <location>
        <position position="401"/>
    </location>
</feature>
<dbReference type="Gene3D" id="3.40.50.200">
    <property type="entry name" value="Peptidase S8/S53 domain"/>
    <property type="match status" value="1"/>
</dbReference>
<dbReference type="PRINTS" id="PR00723">
    <property type="entry name" value="SUBTILISIN"/>
</dbReference>
<evidence type="ECO:0000313" key="7">
    <source>
        <dbReference type="EMBL" id="SET51989.1"/>
    </source>
</evidence>
<name>A0A1I0F278_9GAMM</name>
<dbReference type="InterPro" id="IPR036852">
    <property type="entry name" value="Peptidase_S8/S53_dom_sf"/>
</dbReference>
<evidence type="ECO:0000256" key="4">
    <source>
        <dbReference type="ARBA" id="ARBA00022825"/>
    </source>
</evidence>
<dbReference type="InterPro" id="IPR050131">
    <property type="entry name" value="Peptidase_S8_subtilisin-like"/>
</dbReference>
<proteinExistence type="inferred from homology"/>
<feature type="active site" description="Charge relay system" evidence="5">
    <location>
        <position position="338"/>
    </location>
</feature>
<dbReference type="Pfam" id="PF00082">
    <property type="entry name" value="Peptidase_S8"/>
    <property type="match status" value="1"/>
</dbReference>
<evidence type="ECO:0000256" key="2">
    <source>
        <dbReference type="ARBA" id="ARBA00022670"/>
    </source>
</evidence>
<evidence type="ECO:0000256" key="3">
    <source>
        <dbReference type="ARBA" id="ARBA00022801"/>
    </source>
</evidence>
<feature type="active site" description="Charge relay system" evidence="5">
    <location>
        <position position="574"/>
    </location>
</feature>
<dbReference type="Proteomes" id="UP000198762">
    <property type="component" value="Unassembled WGS sequence"/>
</dbReference>
<dbReference type="InterPro" id="IPR022398">
    <property type="entry name" value="Peptidase_S8_His-AS"/>
</dbReference>
<evidence type="ECO:0000256" key="1">
    <source>
        <dbReference type="ARBA" id="ARBA00011073"/>
    </source>
</evidence>
<comment type="similarity">
    <text evidence="1 5">Belongs to the peptidase S8 family.</text>
</comment>
<evidence type="ECO:0000259" key="6">
    <source>
        <dbReference type="Pfam" id="PF00082"/>
    </source>
</evidence>
<keyword evidence="3 5" id="KW-0378">Hydrolase</keyword>
<dbReference type="SUPFAM" id="SSF52743">
    <property type="entry name" value="Subtilisin-like"/>
    <property type="match status" value="1"/>
</dbReference>
<sequence length="878" mass="91861">MVIEKVNMTDRKRVLPGKLLSSSVGIALLLTGCGGGGGSSDDDAGVRGTIEIAAGTRVDGDYADLWAASDESWPSGSRDTVSVPVPSTTGGYLSDRSDTYANGLGYPLDQEDSYAVSLVEGDRYFLQCFSATGADADTLKASLVLNLDGNRIEIEDACGGGASVNASGSATFTISANDGGPFRYVLSIAPKTSLSALDVSWPEPPLQVDQAIVSGSAAVANTLSSSGLRASSVMELERAIGPDTWQVRRKPGVSALSSVSDGGKDARAETIEWIREMREEFGLKAEPNYRFTLASVSPETNDYFRDPDFWNLDQINIVEAWGLSGGSWGQGVGVAVMDTGMFTTTPDSYSNWHEDLVNNVVNEGGILDFVKPDYDVDGQEGPDGVPGTPVTPDNPEATSFHGTHVAGIIAAEDNSVGTVGIAHQATILPYRVLGVGPLGGEDGTGAVDDLIAAINSIVDDRNDVDVINLSLGGLPPVVDLQVATDRANSNGILVVAAGGNSGDASAVYPAANRRVVGVGATTRGGELASYSNYGQSVDLLAPGGALNDGIVNAYGQVSATGSLSDSYAYLAGSSMAAPHVAGVYALMKGVSDSLTASQFRAQLIAGLLTNDSELSDYTLYGAGLLDAREAVTNVTAFPTVVSAWPRVVELSPSGTERRVLMEVLKQSSAADPLVSGSPDIPGAFTLTDDDGNPINVNDEIPEAVRISVDSSAVPDDRPLVEEILIPYSNGTDSFDLRIPAYVQAADTSGDRDAGRHYVLLLDANDFGSSRSRQVLASYNDGRYSYAIDDMVPGDYILVAGTDLDNNGIICENGEACAEYPETGSRQVISIGDQDLQLDMTTSFQRPTIAEMGLPRYGFRGYPVPGHQAGTRPDRSLGE</sequence>
<keyword evidence="2 5" id="KW-0645">Protease</keyword>
<dbReference type="PANTHER" id="PTHR43806">
    <property type="entry name" value="PEPTIDASE S8"/>
    <property type="match status" value="1"/>
</dbReference>
<accession>A0A1I0F278</accession>
<organism evidence="7 8">
    <name type="scientific">Marinobacter segnicrescens</name>
    <dbReference type="NCBI Taxonomy" id="430453"/>
    <lineage>
        <taxon>Bacteria</taxon>
        <taxon>Pseudomonadati</taxon>
        <taxon>Pseudomonadota</taxon>
        <taxon>Gammaproteobacteria</taxon>
        <taxon>Pseudomonadales</taxon>
        <taxon>Marinobacteraceae</taxon>
        <taxon>Marinobacter</taxon>
    </lineage>
</organism>